<sequence length="665" mass="75413">MAKLILNEARAKQYLAEPSSESNEKYELGEELLKELRSNSYSGRVEEDVVGHIAKILEILDSIKVDDMDPFQLRMMTFPLSLSGKARKWWMNEGDGKINTWEELVSKIFSKFYPLSCTSNYGKMCVDDEEGLDPLKFITWRNSKFEDHKKVDETTKRALLYSWIEVGNNEGLMDEDISSDDDRDQTNSSMITKPEIKIGDEFLKILHDNSFNDGKDIYEIIDKDYSLIPIPAHHDISNPDKLCQTEEFTVVQYSVGSCEEYITVGPCYQEIDDMFIGIVRFGNDHVAAILGYDNLQWGNILITHVYFVEGLRYNLFLVGQFCDSDLEVAFRRNTCFVRNLDGVDLLKGNRSTNLYTINLYEMISSSPICLMDRATSVEAWLWHQRLHLLHMDLCGPIGFKSINGKRALCYLKNDHEDIRNLGAKGDLGFFIVYYTTSCAYKIYNRRTKKVMETMNITFDELSATAYKQRNAIRIPLATPATLNCQTPNASTTTVETAPTPTNSSIEAPHGMGNCDPIGTPMETKHKLDLDTNETSIDGAVNMGLWYTKDFGFKLTAFSDVDNAGCQDTFKSTLGGTQFLGEKLVYSRVVDFTLTSRTHLNQFSLAHSRHPGLGTSFYAGNPVELSLMAMRRWVGTKDDVHLYSISIKATCSYSKLKDIYKASIKT</sequence>
<keyword evidence="4" id="KW-1185">Reference proteome</keyword>
<evidence type="ECO:0000313" key="4">
    <source>
        <dbReference type="Proteomes" id="UP001151760"/>
    </source>
</evidence>
<evidence type="ECO:0000313" key="3">
    <source>
        <dbReference type="EMBL" id="GJU03366.1"/>
    </source>
</evidence>
<reference evidence="3" key="2">
    <citation type="submission" date="2022-01" db="EMBL/GenBank/DDBJ databases">
        <authorList>
            <person name="Yamashiro T."/>
            <person name="Shiraishi A."/>
            <person name="Satake H."/>
            <person name="Nakayama K."/>
        </authorList>
    </citation>
    <scope>NUCLEOTIDE SEQUENCE</scope>
</reference>
<proteinExistence type="predicted"/>
<dbReference type="EMBL" id="BQNB010021145">
    <property type="protein sequence ID" value="GJU03366.1"/>
    <property type="molecule type" value="Genomic_DNA"/>
</dbReference>
<feature type="compositionally biased region" description="Low complexity" evidence="1">
    <location>
        <begin position="488"/>
        <end position="503"/>
    </location>
</feature>
<name>A0ABQ5IU36_9ASTR</name>
<reference evidence="3" key="1">
    <citation type="journal article" date="2022" name="Int. J. Mol. Sci.">
        <title>Draft Genome of Tanacetum Coccineum: Genomic Comparison of Closely Related Tanacetum-Family Plants.</title>
        <authorList>
            <person name="Yamashiro T."/>
            <person name="Shiraishi A."/>
            <person name="Nakayama K."/>
            <person name="Satake H."/>
        </authorList>
    </citation>
    <scope>NUCLEOTIDE SEQUENCE</scope>
</reference>
<organism evidence="3 4">
    <name type="scientific">Tanacetum coccineum</name>
    <dbReference type="NCBI Taxonomy" id="301880"/>
    <lineage>
        <taxon>Eukaryota</taxon>
        <taxon>Viridiplantae</taxon>
        <taxon>Streptophyta</taxon>
        <taxon>Embryophyta</taxon>
        <taxon>Tracheophyta</taxon>
        <taxon>Spermatophyta</taxon>
        <taxon>Magnoliopsida</taxon>
        <taxon>eudicotyledons</taxon>
        <taxon>Gunneridae</taxon>
        <taxon>Pentapetalae</taxon>
        <taxon>asterids</taxon>
        <taxon>campanulids</taxon>
        <taxon>Asterales</taxon>
        <taxon>Asteraceae</taxon>
        <taxon>Asteroideae</taxon>
        <taxon>Anthemideae</taxon>
        <taxon>Anthemidinae</taxon>
        <taxon>Tanacetum</taxon>
    </lineage>
</organism>
<dbReference type="Pfam" id="PF25597">
    <property type="entry name" value="SH3_retrovirus"/>
    <property type="match status" value="1"/>
</dbReference>
<gene>
    <name evidence="3" type="ORF">Tco_1113704</name>
</gene>
<feature type="domain" description="Retroviral polymerase SH3-like" evidence="2">
    <location>
        <begin position="408"/>
        <end position="463"/>
    </location>
</feature>
<feature type="region of interest" description="Disordered" evidence="1">
    <location>
        <begin position="488"/>
        <end position="509"/>
    </location>
</feature>
<accession>A0ABQ5IU36</accession>
<comment type="caution">
    <text evidence="3">The sequence shown here is derived from an EMBL/GenBank/DDBJ whole genome shotgun (WGS) entry which is preliminary data.</text>
</comment>
<evidence type="ECO:0000259" key="2">
    <source>
        <dbReference type="Pfam" id="PF25597"/>
    </source>
</evidence>
<dbReference type="InterPro" id="IPR057670">
    <property type="entry name" value="SH3_retrovirus"/>
</dbReference>
<protein>
    <recommendedName>
        <fullName evidence="2">Retroviral polymerase SH3-like domain-containing protein</fullName>
    </recommendedName>
</protein>
<evidence type="ECO:0000256" key="1">
    <source>
        <dbReference type="SAM" id="MobiDB-lite"/>
    </source>
</evidence>
<dbReference type="Proteomes" id="UP001151760">
    <property type="component" value="Unassembled WGS sequence"/>
</dbReference>